<dbReference type="eggNOG" id="ENOG502ZSFN">
    <property type="taxonomic scope" value="Bacteria"/>
</dbReference>
<protein>
    <submittedName>
        <fullName evidence="2">Uncharacterized protein</fullName>
    </submittedName>
</protein>
<evidence type="ECO:0000313" key="2">
    <source>
        <dbReference type="EMBL" id="AFZ51122.1"/>
    </source>
</evidence>
<accession>K9YX82</accession>
<dbReference type="EMBL" id="CP003944">
    <property type="protein sequence ID" value="AFZ51122.1"/>
    <property type="molecule type" value="Genomic_DNA"/>
</dbReference>
<evidence type="ECO:0000256" key="1">
    <source>
        <dbReference type="SAM" id="MobiDB-lite"/>
    </source>
</evidence>
<dbReference type="KEGG" id="dsl:Dacsa_2532"/>
<proteinExistence type="predicted"/>
<organism evidence="2 3">
    <name type="scientific">Dactylococcopsis salina (strain PCC 8305)</name>
    <name type="common">Myxobactron salinum</name>
    <dbReference type="NCBI Taxonomy" id="13035"/>
    <lineage>
        <taxon>Bacteria</taxon>
        <taxon>Bacillati</taxon>
        <taxon>Cyanobacteriota</taxon>
        <taxon>Cyanophyceae</taxon>
        <taxon>Nodosilineales</taxon>
        <taxon>Cymatolegaceae</taxon>
        <taxon>Dactylococcopsis</taxon>
    </lineage>
</organism>
<dbReference type="Proteomes" id="UP000010482">
    <property type="component" value="Chromosome"/>
</dbReference>
<reference evidence="2" key="1">
    <citation type="submission" date="2012-04" db="EMBL/GenBank/DDBJ databases">
        <title>Finished genome of Dactylococcopsis salina PCC 8305.</title>
        <authorList>
            <consortium name="US DOE Joint Genome Institute"/>
            <person name="Gugger M."/>
            <person name="Coursin T."/>
            <person name="Rippka R."/>
            <person name="Tandeau De Marsac N."/>
            <person name="Huntemann M."/>
            <person name="Wei C.-L."/>
            <person name="Han J."/>
            <person name="Detter J.C."/>
            <person name="Han C."/>
            <person name="Tapia R."/>
            <person name="Daligault H."/>
            <person name="Chen A."/>
            <person name="Krypides N."/>
            <person name="Mavromatis K."/>
            <person name="Markowitz V."/>
            <person name="Szeto E."/>
            <person name="Ivanova N."/>
            <person name="Ovchinnikova G."/>
            <person name="Pagani I."/>
            <person name="Pati A."/>
            <person name="Goodwin L."/>
            <person name="Peters L."/>
            <person name="Pitluck S."/>
            <person name="Woyke T."/>
            <person name="Kerfeld C."/>
        </authorList>
    </citation>
    <scope>NUCLEOTIDE SEQUENCE [LARGE SCALE GENOMIC DNA]</scope>
    <source>
        <strain evidence="2">PCC 8305</strain>
    </source>
</reference>
<dbReference type="HOGENOM" id="CLU_213735_0_0_3"/>
<dbReference type="RefSeq" id="WP_015230112.1">
    <property type="nucleotide sequence ID" value="NC_019780.1"/>
</dbReference>
<feature type="region of interest" description="Disordered" evidence="1">
    <location>
        <begin position="31"/>
        <end position="52"/>
    </location>
</feature>
<name>K9YX82_DACS8</name>
<gene>
    <name evidence="2" type="ORF">Dacsa_2532</name>
</gene>
<dbReference type="AlphaFoldDB" id="K9YX82"/>
<evidence type="ECO:0000313" key="3">
    <source>
        <dbReference type="Proteomes" id="UP000010482"/>
    </source>
</evidence>
<keyword evidence="3" id="KW-1185">Reference proteome</keyword>
<sequence length="52" mass="6337">MPRIELKNGEIYEVDHDEIPEFFHKHQSEIVEHQKKIQPRRNRKDLGITKTK</sequence>